<evidence type="ECO:0000313" key="3">
    <source>
        <dbReference type="Proteomes" id="UP000799438"/>
    </source>
</evidence>
<evidence type="ECO:0000313" key="2">
    <source>
        <dbReference type="EMBL" id="KAF2145795.1"/>
    </source>
</evidence>
<name>A0A6A6BR70_9PEZI</name>
<organism evidence="2 3">
    <name type="scientific">Aplosporella prunicola CBS 121167</name>
    <dbReference type="NCBI Taxonomy" id="1176127"/>
    <lineage>
        <taxon>Eukaryota</taxon>
        <taxon>Fungi</taxon>
        <taxon>Dikarya</taxon>
        <taxon>Ascomycota</taxon>
        <taxon>Pezizomycotina</taxon>
        <taxon>Dothideomycetes</taxon>
        <taxon>Dothideomycetes incertae sedis</taxon>
        <taxon>Botryosphaeriales</taxon>
        <taxon>Aplosporellaceae</taxon>
        <taxon>Aplosporella</taxon>
    </lineage>
</organism>
<proteinExistence type="predicted"/>
<reference evidence="2" key="1">
    <citation type="journal article" date="2020" name="Stud. Mycol.">
        <title>101 Dothideomycetes genomes: a test case for predicting lifestyles and emergence of pathogens.</title>
        <authorList>
            <person name="Haridas S."/>
            <person name="Albert R."/>
            <person name="Binder M."/>
            <person name="Bloem J."/>
            <person name="Labutti K."/>
            <person name="Salamov A."/>
            <person name="Andreopoulos B."/>
            <person name="Baker S."/>
            <person name="Barry K."/>
            <person name="Bills G."/>
            <person name="Bluhm B."/>
            <person name="Cannon C."/>
            <person name="Castanera R."/>
            <person name="Culley D."/>
            <person name="Daum C."/>
            <person name="Ezra D."/>
            <person name="Gonzalez J."/>
            <person name="Henrissat B."/>
            <person name="Kuo A."/>
            <person name="Liang C."/>
            <person name="Lipzen A."/>
            <person name="Lutzoni F."/>
            <person name="Magnuson J."/>
            <person name="Mondo S."/>
            <person name="Nolan M."/>
            <person name="Ohm R."/>
            <person name="Pangilinan J."/>
            <person name="Park H.-J."/>
            <person name="Ramirez L."/>
            <person name="Alfaro M."/>
            <person name="Sun H."/>
            <person name="Tritt A."/>
            <person name="Yoshinaga Y."/>
            <person name="Zwiers L.-H."/>
            <person name="Turgeon B."/>
            <person name="Goodwin S."/>
            <person name="Spatafora J."/>
            <person name="Crous P."/>
            <person name="Grigoriev I."/>
        </authorList>
    </citation>
    <scope>NUCLEOTIDE SEQUENCE</scope>
    <source>
        <strain evidence="2">CBS 121167</strain>
    </source>
</reference>
<dbReference type="Proteomes" id="UP000799438">
    <property type="component" value="Unassembled WGS sequence"/>
</dbReference>
<protein>
    <submittedName>
        <fullName evidence="2">Uncharacterized protein</fullName>
    </submittedName>
</protein>
<dbReference type="RefSeq" id="XP_033401507.1">
    <property type="nucleotide sequence ID" value="XM_033535228.1"/>
</dbReference>
<dbReference type="AlphaFoldDB" id="A0A6A6BR70"/>
<sequence length="269" mass="28930">MRLSLTLRETKHATRKTAPPHPVAANAFGEPVPFRRVRPRASPACLLACLLLLLSPCLISVINQQSRPRALVLVLLHAEGIFPPRTPSQREGLVGPPPWRQEARRSAVHRIASRRMAVARPGMGVKNKFGARDGRDTPPSERERETPHPRRAMGAGKRSSAEKRRASAGAALFHRQSRRARQRRAKTRGAKSGAVLCYILLLCRCQTEAHLSRPAAYFLFVPGAGGRGAAAIAAGAAARRSVVFPMLVGRVSVVGGDVGGALGANNTLP</sequence>
<keyword evidence="3" id="KW-1185">Reference proteome</keyword>
<feature type="compositionally biased region" description="Basic residues" evidence="1">
    <location>
        <begin position="175"/>
        <end position="186"/>
    </location>
</feature>
<dbReference type="EMBL" id="ML995477">
    <property type="protein sequence ID" value="KAF2145795.1"/>
    <property type="molecule type" value="Genomic_DNA"/>
</dbReference>
<feature type="compositionally biased region" description="Basic and acidic residues" evidence="1">
    <location>
        <begin position="130"/>
        <end position="148"/>
    </location>
</feature>
<gene>
    <name evidence="2" type="ORF">K452DRAFT_125663</name>
</gene>
<feature type="region of interest" description="Disordered" evidence="1">
    <location>
        <begin position="124"/>
        <end position="186"/>
    </location>
</feature>
<accession>A0A6A6BR70</accession>
<dbReference type="GeneID" id="54292722"/>
<feature type="region of interest" description="Disordered" evidence="1">
    <location>
        <begin position="1"/>
        <end position="24"/>
    </location>
</feature>
<evidence type="ECO:0000256" key="1">
    <source>
        <dbReference type="SAM" id="MobiDB-lite"/>
    </source>
</evidence>